<reference evidence="2" key="1">
    <citation type="submission" date="2023-10" db="EMBL/GenBank/DDBJ databases">
        <authorList>
            <person name="Chen Y."/>
            <person name="Shah S."/>
            <person name="Dougan E. K."/>
            <person name="Thang M."/>
            <person name="Chan C."/>
        </authorList>
    </citation>
    <scope>NUCLEOTIDE SEQUENCE [LARGE SCALE GENOMIC DNA]</scope>
</reference>
<accession>A0ABN9X6D4</accession>
<sequence length="147" mass="16277">MTSEQENFLLESIAKANVDEHELPEALATLSDERKKTWNDNRDYKRQLRVDRKFHQTPGASGSRPSAPAPPPPGKRDGHRRNAKGVVRGRKKRLPVDKLVKVAKCSNVHKEGHWGRECPERRGRGQTTSAPPGGREPAPGSVLLGPP</sequence>
<comment type="caution">
    <text evidence="2">The sequence shown here is derived from an EMBL/GenBank/DDBJ whole genome shotgun (WGS) entry which is preliminary data.</text>
</comment>
<organism evidence="2 3">
    <name type="scientific">Prorocentrum cordatum</name>
    <dbReference type="NCBI Taxonomy" id="2364126"/>
    <lineage>
        <taxon>Eukaryota</taxon>
        <taxon>Sar</taxon>
        <taxon>Alveolata</taxon>
        <taxon>Dinophyceae</taxon>
        <taxon>Prorocentrales</taxon>
        <taxon>Prorocentraceae</taxon>
        <taxon>Prorocentrum</taxon>
    </lineage>
</organism>
<dbReference type="EMBL" id="CAUYUJ010019724">
    <property type="protein sequence ID" value="CAK0893220.1"/>
    <property type="molecule type" value="Genomic_DNA"/>
</dbReference>
<evidence type="ECO:0000313" key="2">
    <source>
        <dbReference type="EMBL" id="CAK0893220.1"/>
    </source>
</evidence>
<proteinExistence type="predicted"/>
<dbReference type="Gene3D" id="4.10.60.10">
    <property type="entry name" value="Zinc finger, CCHC-type"/>
    <property type="match status" value="1"/>
</dbReference>
<feature type="compositionally biased region" description="Basic and acidic residues" evidence="1">
    <location>
        <begin position="108"/>
        <end position="123"/>
    </location>
</feature>
<evidence type="ECO:0000256" key="1">
    <source>
        <dbReference type="SAM" id="MobiDB-lite"/>
    </source>
</evidence>
<feature type="compositionally biased region" description="Basic and acidic residues" evidence="1">
    <location>
        <begin position="33"/>
        <end position="54"/>
    </location>
</feature>
<feature type="compositionally biased region" description="Basic residues" evidence="1">
    <location>
        <begin position="77"/>
        <end position="93"/>
    </location>
</feature>
<feature type="region of interest" description="Disordered" evidence="1">
    <location>
        <begin position="33"/>
        <end position="147"/>
    </location>
</feature>
<gene>
    <name evidence="2" type="ORF">PCOR1329_LOCUS72624</name>
</gene>
<name>A0ABN9X6D4_9DINO</name>
<keyword evidence="3" id="KW-1185">Reference proteome</keyword>
<dbReference type="Proteomes" id="UP001189429">
    <property type="component" value="Unassembled WGS sequence"/>
</dbReference>
<evidence type="ECO:0000313" key="3">
    <source>
        <dbReference type="Proteomes" id="UP001189429"/>
    </source>
</evidence>
<protein>
    <submittedName>
        <fullName evidence="2">Uncharacterized protein</fullName>
    </submittedName>
</protein>